<comment type="caution">
    <text evidence="2">The sequence shown here is derived from an EMBL/GenBank/DDBJ whole genome shotgun (WGS) entry which is preliminary data.</text>
</comment>
<dbReference type="SUPFAM" id="SSF52833">
    <property type="entry name" value="Thioredoxin-like"/>
    <property type="match status" value="1"/>
</dbReference>
<reference evidence="2 3" key="1">
    <citation type="submission" date="2019-03" db="EMBL/GenBank/DDBJ databases">
        <authorList>
            <person name="Zhong Y.L."/>
        </authorList>
    </citation>
    <scope>NUCLEOTIDE SEQUENCE [LARGE SCALE GENOMIC DNA]</scope>
    <source>
        <strain evidence="2 3">W255</strain>
    </source>
</reference>
<dbReference type="CDD" id="cd02966">
    <property type="entry name" value="TlpA_like_family"/>
    <property type="match status" value="1"/>
</dbReference>
<organism evidence="2 3">
    <name type="scientific">Seonamhaeicola sediminis</name>
    <dbReference type="NCBI Taxonomy" id="2528206"/>
    <lineage>
        <taxon>Bacteria</taxon>
        <taxon>Pseudomonadati</taxon>
        <taxon>Bacteroidota</taxon>
        <taxon>Flavobacteriia</taxon>
        <taxon>Flavobacteriales</taxon>
        <taxon>Flavobacteriaceae</taxon>
    </lineage>
</organism>
<dbReference type="PANTHER" id="PTHR42852">
    <property type="entry name" value="THIOL:DISULFIDE INTERCHANGE PROTEIN DSBE"/>
    <property type="match status" value="1"/>
</dbReference>
<protein>
    <submittedName>
        <fullName evidence="2">TlpA family protein disulfide reductase</fullName>
    </submittedName>
</protein>
<dbReference type="InterPro" id="IPR036249">
    <property type="entry name" value="Thioredoxin-like_sf"/>
</dbReference>
<dbReference type="RefSeq" id="WP_133355357.1">
    <property type="nucleotide sequence ID" value="NZ_SMZJ02000004.1"/>
</dbReference>
<proteinExistence type="predicted"/>
<dbReference type="InterPro" id="IPR013766">
    <property type="entry name" value="Thioredoxin_domain"/>
</dbReference>
<dbReference type="Pfam" id="PF08534">
    <property type="entry name" value="Redoxin"/>
    <property type="match status" value="1"/>
</dbReference>
<evidence type="ECO:0000259" key="1">
    <source>
        <dbReference type="PROSITE" id="PS51352"/>
    </source>
</evidence>
<dbReference type="InterPro" id="IPR013740">
    <property type="entry name" value="Redoxin"/>
</dbReference>
<reference evidence="2 3" key="2">
    <citation type="submission" date="2019-07" db="EMBL/GenBank/DDBJ databases">
        <title>Seonamhaeicola sp. W255 draft genome.</title>
        <authorList>
            <person name="Zhang X.-Y."/>
            <person name="Zhang R."/>
            <person name="Zhong Y.-L."/>
            <person name="Du Z.-J."/>
        </authorList>
    </citation>
    <scope>NUCLEOTIDE SEQUENCE [LARGE SCALE GENOMIC DNA]</scope>
    <source>
        <strain evidence="2 3">W255</strain>
    </source>
</reference>
<dbReference type="InterPro" id="IPR050553">
    <property type="entry name" value="Thioredoxin_ResA/DsbE_sf"/>
</dbReference>
<evidence type="ECO:0000313" key="3">
    <source>
        <dbReference type="Proteomes" id="UP000295814"/>
    </source>
</evidence>
<dbReference type="OrthoDB" id="1069091at2"/>
<dbReference type="EMBL" id="SMZJ02000004">
    <property type="protein sequence ID" value="TWO32635.1"/>
    <property type="molecule type" value="Genomic_DNA"/>
</dbReference>
<dbReference type="PROSITE" id="PS51352">
    <property type="entry name" value="THIOREDOXIN_2"/>
    <property type="match status" value="1"/>
</dbReference>
<keyword evidence="3" id="KW-1185">Reference proteome</keyword>
<dbReference type="PANTHER" id="PTHR42852:SF18">
    <property type="entry name" value="CHROMOSOME UNDETERMINED SCAFFOLD_47, WHOLE GENOME SHOTGUN SEQUENCE"/>
    <property type="match status" value="1"/>
</dbReference>
<evidence type="ECO:0000313" key="2">
    <source>
        <dbReference type="EMBL" id="TWO32635.1"/>
    </source>
</evidence>
<gene>
    <name evidence="2" type="ORF">E1J38_007130</name>
</gene>
<name>A0A562YDE2_9FLAO</name>
<dbReference type="GO" id="GO:0016491">
    <property type="term" value="F:oxidoreductase activity"/>
    <property type="evidence" value="ECO:0007669"/>
    <property type="project" value="InterPro"/>
</dbReference>
<dbReference type="Gene3D" id="3.40.30.10">
    <property type="entry name" value="Glutaredoxin"/>
    <property type="match status" value="1"/>
</dbReference>
<accession>A0A562YDE2</accession>
<dbReference type="Proteomes" id="UP000295814">
    <property type="component" value="Unassembled WGS sequence"/>
</dbReference>
<dbReference type="AlphaFoldDB" id="A0A562YDE2"/>
<feature type="domain" description="Thioredoxin" evidence="1">
    <location>
        <begin position="16"/>
        <end position="148"/>
    </location>
</feature>
<sequence length="372" mass="43305">MRIKIFLILIFGFKISAGQIKVSSFINKSSIAKEEYNKLYFVDFWATWCGPCIHVSKYLETLQKKYPKDFYIVSLSEENPELVKKFAKKHNMKLAVAIDFDGETFHKNNIRSLPYGILYNASGKMLWEGHPAEIKDYHIDKYLRQNSKRASFNKMFVIENSDSLKIEEAYSPIKDFEFAELESKEDVESLEVIHSEGFMELKGSLQNILSYSNKVYKNQIKITSDLNKHYRMYFKYGSNAYLNMNNTILMALKLKEEKSLGNGDVIFLNFRNATLWDKSQIDWGENNKKYLIGNTEIEADNVSLADMFYKLSSILETPIVLDDKSSSTELHDWQIHYKYFDLMVSNLSDTYGIKVDKQIASFPEYIITKKAP</sequence>